<evidence type="ECO:0000256" key="2">
    <source>
        <dbReference type="ARBA" id="ARBA00022771"/>
    </source>
</evidence>
<dbReference type="SUPFAM" id="SSF81301">
    <property type="entry name" value="Nucleotidyltransferase"/>
    <property type="match status" value="1"/>
</dbReference>
<dbReference type="Pfam" id="PF02891">
    <property type="entry name" value="zf-MIZ"/>
    <property type="match status" value="1"/>
</dbReference>
<feature type="compositionally biased region" description="Polar residues" evidence="7">
    <location>
        <begin position="1384"/>
        <end position="1396"/>
    </location>
</feature>
<dbReference type="PANTHER" id="PTHR12271:SF40">
    <property type="entry name" value="POLY(A) RNA POLYMERASE GLD2"/>
    <property type="match status" value="1"/>
</dbReference>
<evidence type="ECO:0000256" key="4">
    <source>
        <dbReference type="ARBA" id="ARBA00023172"/>
    </source>
</evidence>
<dbReference type="InterPro" id="IPR043519">
    <property type="entry name" value="NT_sf"/>
</dbReference>
<keyword evidence="6" id="KW-0175">Coiled coil</keyword>
<dbReference type="InterPro" id="IPR011010">
    <property type="entry name" value="DNA_brk_join_enz"/>
</dbReference>
<dbReference type="Gene3D" id="3.30.460.10">
    <property type="entry name" value="Beta Polymerase, domain 2"/>
    <property type="match status" value="1"/>
</dbReference>
<feature type="region of interest" description="Disordered" evidence="7">
    <location>
        <begin position="1132"/>
        <end position="1172"/>
    </location>
</feature>
<feature type="coiled-coil region" evidence="6">
    <location>
        <begin position="982"/>
        <end position="1016"/>
    </location>
</feature>
<keyword evidence="9" id="KW-0808">Transferase</keyword>
<feature type="region of interest" description="Disordered" evidence="7">
    <location>
        <begin position="1193"/>
        <end position="1212"/>
    </location>
</feature>
<dbReference type="Gene3D" id="1.10.443.10">
    <property type="entry name" value="Intergrase catalytic core"/>
    <property type="match status" value="1"/>
</dbReference>
<evidence type="ECO:0000313" key="10">
    <source>
        <dbReference type="Proteomes" id="UP001642464"/>
    </source>
</evidence>
<dbReference type="PROSITE" id="PS51044">
    <property type="entry name" value="ZF_SP_RING"/>
    <property type="match status" value="1"/>
</dbReference>
<protein>
    <submittedName>
        <fullName evidence="9">Terminal uridylyltransferase 7 (TUTase 7) (Zinc finger CCHC domain-containing protein 6)</fullName>
    </submittedName>
</protein>
<dbReference type="InterPro" id="IPR013083">
    <property type="entry name" value="Znf_RING/FYVE/PHD"/>
</dbReference>
<feature type="compositionally biased region" description="Polar residues" evidence="7">
    <location>
        <begin position="1150"/>
        <end position="1164"/>
    </location>
</feature>
<accession>A0ABP0J2D8</accession>
<dbReference type="InterPro" id="IPR004181">
    <property type="entry name" value="Znf_MIZ"/>
</dbReference>
<dbReference type="Pfam" id="PF22600">
    <property type="entry name" value="MTPAP-like_central"/>
    <property type="match status" value="1"/>
</dbReference>
<sequence>MTDHGRAFFVRFQPEMLCGHVGVYEMALADVEPFERIATSAPPWPCQNVQGKVPPEPLVYRIEQALHHAQKFMELLESKLNMELFWARLESKSTIEPYSSRMRINENQEYFGMNWYRDSHLDLGVNAIVEAFIVEALHIPRARTVLGTWCSDGRGVEVICRLSKCLALTVPLGLMELVVLYGSGVAGCVDADAGCVLEGEARAVCCCGVVGVEGVDQRWKGGNGWMMRRNRRQAPTLMHVVPTAWMCWDAEASGDGVSMANGSGTEDGDVDDTSPMGRLEKQQRAALLGMIASQSGFLLALVDECMQEFHKTEADIVERLLSKRRPKEAEEPVSKVAKIEKTAEEKKLVFQSSVPGLDAQVQSFRVLRCVCCSVIFNLEKVQYRGDAQSFWCPSCRFRAMDPFNEVPADGVLHCALLGVSGYDFEVNVPKLQEWRDAGETVWLRMLQVDSKELFQVWPEELLVEADGCQLFRIAPPEKGHRRRDVPQDLTTLLRTGNNAFRLRFPEAQGLALGLVRAVPKAPRRLCMEVARQEPRAARAGLMALLRDSEEAEEDGLEYVASRRLSLLCPVALERVERPARGRRCRHLRCFGLAAYCRSNYGMAAFNNRWSCPVCNKRVRPEELLVDGGLNQVKLVETGPSRALGIEQEAHAGPSPSSTGVNVVPHELHEHGDLRGKAALIIDIVDRVLRVTLFRQPPNSWIEQQVRDKLNEYEMTDKVRQRMSRCIEALEAEGKWTKWQSLFAWAGTGVLALLAALRTALGRRRLDADRSNEFSDLDATCYELKETQDEEEEQKQPAEILSERLAPLLREHPEFTMAQEVLHARVPILKLCFEGELEVDLSCHNTLPLQNTKLLKAYSSLDERIRDLVITVKLWAKANGVCGASQSHLSSYALTLMAIYFMQDPVDESRNLNCVLGEMQEIQAPQALSGDKESMLKIGMLAELGVYNHVYDHLSTHLPTRQERMPAPSAVEVDTCMSTEGALFSLREELKLVSEELAKLSLRVSRLSQNLSALEAVPAAPEWEVVEEGTLPIGVSDISRPYPGAPESPHSPVPEVPRYLLNLCQEKLKATSSTTPKERAERAFAQGHEAWSAIQTGGFYRPASAVPNLPSSHWVILRGLGLQEPDASVVSELRKDGPAKGPSSAEGGCSFGTTAQDQAKGQPSRSGGREDCGRAERPFCSIFRPSARSAVPAEFSPDLTRGPFDGPQCRSLTRPAARRRERQLFFYQRSRPKGKDAIRPGPSPKSVVPTSEDAAASSSLSFLAYLERHGAFKQSRDLGTILWVVGYIVDAAIAQDFDGVKEHLALFVTALGQAALDQSWSTAFLVTLVEEPPATLFSEKGTPLSVARPFSPLMPAAWGAVLLAYLKDLDIMTNKKQETAGKKASGQTTSTDQNNGEASPKRRPRFPKKPKGGEIQISARYPWRQESRANAKIQKALQAYKDLGILGSPEKDVLSDKAKIVGLKSFGINDEELGDQRPGNNLESVKRPLAYRFDFVELFAGRAEVLEDAIRARALADEDWQSVKVHGLENALTNQVALEAEWSVRRCWSLMPVIAKINAIALGAGLYLCLPFCPTKVNPSDDPTRSTELRSAVKGLDLKTMTKEQALALSESAGLRRWAANWIRLTVRLSGISILELGDRSKNRSPCILDFRPSLESFFPMDFDQTLGYPGEGPWPILFPVLLCAVLLLSRPGRSGHPPSWTSVAIWGASLAMAAPLKPRNAGDKLRANIRDLRPSLPSGRPVLKSTEKRREFLFSAFKQWVEERGLLFSELFGNTYQNIEEINTILTAYGRELYRSGRPQNHFSETINSIASWKPQLRRVLQGAWDLAYTWVKLEPSIHHTAMPAQVLLSFLSVCLAWGWVRFGGCIALAWGGLLRPGELLSAKRCHLQLPSDVRFSVPFILLSILEPKSRHTTARRQCAKLDTPDLVQMVELAFSRMQPDEPLWGRSGQTLRARFRSVMEALCLPTTTCKGVKALDLGSLRPGGATHLLQTTESGDLVMRRGRWASYRVMSIYIQEVSATSYLSLLEPDVRDKVLTTAACFPAFLEKAEHLDRAEIPKHVWYFLFTATQ</sequence>
<feature type="region of interest" description="Disordered" evidence="7">
    <location>
        <begin position="1376"/>
        <end position="1413"/>
    </location>
</feature>
<dbReference type="CDD" id="cd05402">
    <property type="entry name" value="NT_PAP_TUTase"/>
    <property type="match status" value="1"/>
</dbReference>
<evidence type="ECO:0000256" key="1">
    <source>
        <dbReference type="ARBA" id="ARBA00022723"/>
    </source>
</evidence>
<dbReference type="Gene3D" id="3.30.40.10">
    <property type="entry name" value="Zinc/RING finger domain, C3HC4 (zinc finger)"/>
    <property type="match status" value="1"/>
</dbReference>
<feature type="compositionally biased region" description="Basic residues" evidence="7">
    <location>
        <begin position="1400"/>
        <end position="1409"/>
    </location>
</feature>
<keyword evidence="10" id="KW-1185">Reference proteome</keyword>
<evidence type="ECO:0000256" key="5">
    <source>
        <dbReference type="PROSITE-ProRule" id="PRU00452"/>
    </source>
</evidence>
<keyword evidence="3" id="KW-0862">Zinc</keyword>
<keyword evidence="2 5" id="KW-0863">Zinc-finger</keyword>
<evidence type="ECO:0000256" key="6">
    <source>
        <dbReference type="SAM" id="Coils"/>
    </source>
</evidence>
<dbReference type="CDD" id="cd16650">
    <property type="entry name" value="SP-RING_PIAS-like"/>
    <property type="match status" value="1"/>
</dbReference>
<dbReference type="PANTHER" id="PTHR12271">
    <property type="entry name" value="POLY A POLYMERASE CID PAP -RELATED"/>
    <property type="match status" value="1"/>
</dbReference>
<dbReference type="GO" id="GO:0016779">
    <property type="term" value="F:nucleotidyltransferase activity"/>
    <property type="evidence" value="ECO:0007669"/>
    <property type="project" value="UniProtKB-KW"/>
</dbReference>
<comment type="caution">
    <text evidence="9">The sequence shown here is derived from an EMBL/GenBank/DDBJ whole genome shotgun (WGS) entry which is preliminary data.</text>
</comment>
<dbReference type="InterPro" id="IPR054708">
    <property type="entry name" value="MTPAP-like_central"/>
</dbReference>
<evidence type="ECO:0000313" key="9">
    <source>
        <dbReference type="EMBL" id="CAK9008526.1"/>
    </source>
</evidence>
<gene>
    <name evidence="9" type="ORF">SCF082_LOCUS9894</name>
</gene>
<reference evidence="9 10" key="1">
    <citation type="submission" date="2024-02" db="EMBL/GenBank/DDBJ databases">
        <authorList>
            <person name="Chen Y."/>
            <person name="Shah S."/>
            <person name="Dougan E. K."/>
            <person name="Thang M."/>
            <person name="Chan C."/>
        </authorList>
    </citation>
    <scope>NUCLEOTIDE SEQUENCE [LARGE SCALE GENOMIC DNA]</scope>
</reference>
<evidence type="ECO:0000256" key="3">
    <source>
        <dbReference type="ARBA" id="ARBA00022833"/>
    </source>
</evidence>
<feature type="domain" description="SP-RING-type" evidence="8">
    <location>
        <begin position="552"/>
        <end position="638"/>
    </location>
</feature>
<keyword evidence="4" id="KW-0233">DNA recombination</keyword>
<dbReference type="Gene3D" id="1.10.1410.10">
    <property type="match status" value="1"/>
</dbReference>
<proteinExistence type="predicted"/>
<evidence type="ECO:0000259" key="8">
    <source>
        <dbReference type="PROSITE" id="PS51044"/>
    </source>
</evidence>
<dbReference type="Proteomes" id="UP001642464">
    <property type="component" value="Unassembled WGS sequence"/>
</dbReference>
<dbReference type="EMBL" id="CAXAMM010005780">
    <property type="protein sequence ID" value="CAK9008526.1"/>
    <property type="molecule type" value="Genomic_DNA"/>
</dbReference>
<keyword evidence="9" id="KW-0548">Nucleotidyltransferase</keyword>
<name>A0ABP0J2D8_9DINO</name>
<feature type="region of interest" description="Disordered" evidence="7">
    <location>
        <begin position="1230"/>
        <end position="1251"/>
    </location>
</feature>
<keyword evidence="1" id="KW-0479">Metal-binding</keyword>
<dbReference type="SUPFAM" id="SSF56349">
    <property type="entry name" value="DNA breaking-rejoining enzymes"/>
    <property type="match status" value="1"/>
</dbReference>
<dbReference type="InterPro" id="IPR013762">
    <property type="entry name" value="Integrase-like_cat_sf"/>
</dbReference>
<dbReference type="SUPFAM" id="SSF81631">
    <property type="entry name" value="PAP/OAS1 substrate-binding domain"/>
    <property type="match status" value="1"/>
</dbReference>
<organism evidence="9 10">
    <name type="scientific">Durusdinium trenchii</name>
    <dbReference type="NCBI Taxonomy" id="1381693"/>
    <lineage>
        <taxon>Eukaryota</taxon>
        <taxon>Sar</taxon>
        <taxon>Alveolata</taxon>
        <taxon>Dinophyceae</taxon>
        <taxon>Suessiales</taxon>
        <taxon>Symbiodiniaceae</taxon>
        <taxon>Durusdinium</taxon>
    </lineage>
</organism>
<evidence type="ECO:0000256" key="7">
    <source>
        <dbReference type="SAM" id="MobiDB-lite"/>
    </source>
</evidence>